<organism evidence="1 2">
    <name type="scientific">Rufibacter hautae</name>
    <dbReference type="NCBI Taxonomy" id="2595005"/>
    <lineage>
        <taxon>Bacteria</taxon>
        <taxon>Pseudomonadati</taxon>
        <taxon>Bacteroidota</taxon>
        <taxon>Cytophagia</taxon>
        <taxon>Cytophagales</taxon>
        <taxon>Hymenobacteraceae</taxon>
        <taxon>Rufibacter</taxon>
    </lineage>
</organism>
<dbReference type="OrthoDB" id="2326088at2"/>
<evidence type="ECO:0000313" key="1">
    <source>
        <dbReference type="EMBL" id="KAA3440594.1"/>
    </source>
</evidence>
<accession>A0A5B6TIU6</accession>
<comment type="caution">
    <text evidence="1">The sequence shown here is derived from an EMBL/GenBank/DDBJ whole genome shotgun (WGS) entry which is preliminary data.</text>
</comment>
<gene>
    <name evidence="1" type="ORF">FOA19_08065</name>
</gene>
<dbReference type="InterPro" id="IPR009097">
    <property type="entry name" value="Cyclic_Pdiesterase"/>
</dbReference>
<dbReference type="RefSeq" id="WP_149090225.1">
    <property type="nucleotide sequence ID" value="NZ_VKKY01000001.1"/>
</dbReference>
<keyword evidence="2" id="KW-1185">Reference proteome</keyword>
<proteinExistence type="predicted"/>
<dbReference type="Gene3D" id="3.90.1140.10">
    <property type="entry name" value="Cyclic phosphodiesterase"/>
    <property type="match status" value="1"/>
</dbReference>
<protein>
    <submittedName>
        <fullName evidence="1">Mutarotase</fullName>
    </submittedName>
</protein>
<sequence length="227" mass="26031">MNLQDHYTQLWESAEARFAAGDFALDTHLDSPEDTRRGLTLLARPSQAVVNEIQDLLQHLAPVEPDQYYYPPADIHLTVLSIISCYPNFTLDDVQPQAYIDLLEKALKPHSKFNILYAGLTASPSCVLVQGFPKTDELEQLRNSVRQAFRASGLQESIDQRYTIQTAHSTVVRFRKPLTQPALFLQKLQECRHRKFGTSTIHSLELVYHDWYQRESTTQMLATFPLK</sequence>
<name>A0A5B6TIU6_9BACT</name>
<dbReference type="Proteomes" id="UP000324133">
    <property type="component" value="Unassembled WGS sequence"/>
</dbReference>
<dbReference type="SUPFAM" id="SSF55144">
    <property type="entry name" value="LigT-like"/>
    <property type="match status" value="1"/>
</dbReference>
<dbReference type="EMBL" id="VKKY01000001">
    <property type="protein sequence ID" value="KAA3440594.1"/>
    <property type="molecule type" value="Genomic_DNA"/>
</dbReference>
<dbReference type="AlphaFoldDB" id="A0A5B6TIU6"/>
<reference evidence="1 2" key="1">
    <citation type="submission" date="2019-07" db="EMBL/GenBank/DDBJ databases">
        <title>Rufibacter sp. nov., isolated from lake sediment.</title>
        <authorList>
            <person name="Qu J.-H."/>
        </authorList>
    </citation>
    <scope>NUCLEOTIDE SEQUENCE [LARGE SCALE GENOMIC DNA]</scope>
    <source>
        <strain evidence="1 2">NBS58-1</strain>
    </source>
</reference>
<evidence type="ECO:0000313" key="2">
    <source>
        <dbReference type="Proteomes" id="UP000324133"/>
    </source>
</evidence>